<keyword evidence="6 9" id="KW-0812">Transmembrane</keyword>
<dbReference type="GO" id="GO:0015297">
    <property type="term" value="F:antiporter activity"/>
    <property type="evidence" value="ECO:0007669"/>
    <property type="project" value="TreeGrafter"/>
</dbReference>
<evidence type="ECO:0000256" key="4">
    <source>
        <dbReference type="ARBA" id="ARBA00022475"/>
    </source>
</evidence>
<reference evidence="11 12" key="1">
    <citation type="submission" date="2014-07" db="EMBL/GenBank/DDBJ databases">
        <authorList>
            <person name="McCorrison J."/>
            <person name="Sanka R."/>
            <person name="Torralba M."/>
            <person name="Gillis M."/>
            <person name="Haft D.H."/>
            <person name="Methe B."/>
            <person name="Sutton G."/>
            <person name="Nelson K.E."/>
        </authorList>
    </citation>
    <scope>NUCLEOTIDE SEQUENCE [LARGE SCALE GENOMIC DNA]</scope>
    <source>
        <strain evidence="11 12">DNF00040</strain>
    </source>
</reference>
<protein>
    <recommendedName>
        <fullName evidence="3">Spermidine export protein MdtI</fullName>
    </recommendedName>
</protein>
<dbReference type="GO" id="GO:0031460">
    <property type="term" value="P:glycine betaine transport"/>
    <property type="evidence" value="ECO:0007669"/>
    <property type="project" value="TreeGrafter"/>
</dbReference>
<accession>A0A096AGC4</accession>
<evidence type="ECO:0000256" key="10">
    <source>
        <dbReference type="SAM" id="Phobius"/>
    </source>
</evidence>
<evidence type="ECO:0000256" key="1">
    <source>
        <dbReference type="ARBA" id="ARBA00004429"/>
    </source>
</evidence>
<keyword evidence="12" id="KW-1185">Reference proteome</keyword>
<dbReference type="RefSeq" id="WP_018026976.1">
    <property type="nucleotide sequence ID" value="NZ_JRNI01000036.1"/>
</dbReference>
<feature type="transmembrane region" description="Helical" evidence="10">
    <location>
        <begin position="87"/>
        <end position="103"/>
    </location>
</feature>
<dbReference type="InterPro" id="IPR000390">
    <property type="entry name" value="Small_drug/metabolite_transptr"/>
</dbReference>
<evidence type="ECO:0000313" key="11">
    <source>
        <dbReference type="EMBL" id="KGF29732.1"/>
    </source>
</evidence>
<keyword evidence="8 10" id="KW-0472">Membrane</keyword>
<evidence type="ECO:0000256" key="9">
    <source>
        <dbReference type="RuleBase" id="RU003942"/>
    </source>
</evidence>
<comment type="similarity">
    <text evidence="9">Belongs to the drug/metabolite transporter (DMT) superfamily. Small multidrug resistance (SMR) (TC 2.A.7.1) family.</text>
</comment>
<dbReference type="GO" id="GO:1903711">
    <property type="term" value="P:spermidine transmembrane transport"/>
    <property type="evidence" value="ECO:0007669"/>
    <property type="project" value="TreeGrafter"/>
</dbReference>
<feature type="transmembrane region" description="Helical" evidence="10">
    <location>
        <begin position="61"/>
        <end position="80"/>
    </location>
</feature>
<dbReference type="OrthoDB" id="9808638at2"/>
<proteinExistence type="inferred from homology"/>
<evidence type="ECO:0000256" key="8">
    <source>
        <dbReference type="ARBA" id="ARBA00023136"/>
    </source>
</evidence>
<evidence type="ECO:0000256" key="7">
    <source>
        <dbReference type="ARBA" id="ARBA00022989"/>
    </source>
</evidence>
<organism evidence="11 12">
    <name type="scientific">Oligella urethralis DNF00040</name>
    <dbReference type="NCBI Taxonomy" id="1401065"/>
    <lineage>
        <taxon>Bacteria</taxon>
        <taxon>Pseudomonadati</taxon>
        <taxon>Pseudomonadota</taxon>
        <taxon>Betaproteobacteria</taxon>
        <taxon>Burkholderiales</taxon>
        <taxon>Alcaligenaceae</taxon>
        <taxon>Oligella</taxon>
    </lineage>
</organism>
<dbReference type="PANTHER" id="PTHR30561">
    <property type="entry name" value="SMR FAMILY PROTON-DEPENDENT DRUG EFFLUX TRANSPORTER SUGE"/>
    <property type="match status" value="1"/>
</dbReference>
<dbReference type="GO" id="GO:0015199">
    <property type="term" value="F:amino-acid betaine transmembrane transporter activity"/>
    <property type="evidence" value="ECO:0007669"/>
    <property type="project" value="TreeGrafter"/>
</dbReference>
<evidence type="ECO:0000313" key="12">
    <source>
        <dbReference type="Proteomes" id="UP000029629"/>
    </source>
</evidence>
<dbReference type="PANTHER" id="PTHR30561:SF6">
    <property type="entry name" value="SPERMIDINE EXPORT PROTEIN MDTI"/>
    <property type="match status" value="1"/>
</dbReference>
<dbReference type="GO" id="GO:0005886">
    <property type="term" value="C:plasma membrane"/>
    <property type="evidence" value="ECO:0007669"/>
    <property type="project" value="UniProtKB-SubCell"/>
</dbReference>
<evidence type="ECO:0000256" key="6">
    <source>
        <dbReference type="ARBA" id="ARBA00022692"/>
    </source>
</evidence>
<gene>
    <name evidence="11" type="ORF">HMPREF2130_08480</name>
</gene>
<dbReference type="SUPFAM" id="SSF103481">
    <property type="entry name" value="Multidrug resistance efflux transporter EmrE"/>
    <property type="match status" value="1"/>
</dbReference>
<dbReference type="Pfam" id="PF00893">
    <property type="entry name" value="Multi_Drug_Res"/>
    <property type="match status" value="1"/>
</dbReference>
<dbReference type="GeneID" id="93427625"/>
<keyword evidence="7 10" id="KW-1133">Transmembrane helix</keyword>
<comment type="subunit">
    <text evidence="2">Forms a complex with MdtJ.</text>
</comment>
<comment type="subcellular location">
    <subcellularLocation>
        <location evidence="1">Cell inner membrane</location>
        <topology evidence="1">Multi-pass membrane protein</topology>
    </subcellularLocation>
    <subcellularLocation>
        <location evidence="9">Cell membrane</location>
        <topology evidence="9">Multi-pass membrane protein</topology>
    </subcellularLocation>
</comment>
<feature type="transmembrane region" description="Helical" evidence="10">
    <location>
        <begin position="32"/>
        <end position="55"/>
    </location>
</feature>
<dbReference type="Proteomes" id="UP000029629">
    <property type="component" value="Unassembled WGS sequence"/>
</dbReference>
<evidence type="ECO:0000256" key="2">
    <source>
        <dbReference type="ARBA" id="ARBA00011359"/>
    </source>
</evidence>
<dbReference type="AlphaFoldDB" id="A0A096AGC4"/>
<dbReference type="EMBL" id="JRNI01000036">
    <property type="protein sequence ID" value="KGF29732.1"/>
    <property type="molecule type" value="Genomic_DNA"/>
</dbReference>
<dbReference type="Gene3D" id="1.10.3730.20">
    <property type="match status" value="1"/>
</dbReference>
<dbReference type="GO" id="GO:0015220">
    <property type="term" value="F:choline transmembrane transporter activity"/>
    <property type="evidence" value="ECO:0007669"/>
    <property type="project" value="TreeGrafter"/>
</dbReference>
<comment type="caution">
    <text evidence="11">The sequence shown here is derived from an EMBL/GenBank/DDBJ whole genome shotgun (WGS) entry which is preliminary data.</text>
</comment>
<dbReference type="eggNOG" id="COG2076">
    <property type="taxonomic scope" value="Bacteria"/>
</dbReference>
<keyword evidence="4" id="KW-1003">Cell membrane</keyword>
<evidence type="ECO:0000256" key="5">
    <source>
        <dbReference type="ARBA" id="ARBA00022519"/>
    </source>
</evidence>
<name>A0A096AGC4_9BURK</name>
<sequence length="104" mass="11232">MIIPASLLLGSVTLDLLANYCVKRSKGFKKKVWAAGSIIFIILAFVLLSFVVRYIPLGIAYAVWGSLGILGTVAIDRILFKSRLGRQGITGVAIIVMGIIILQI</sequence>
<keyword evidence="5" id="KW-0997">Cell inner membrane</keyword>
<dbReference type="InterPro" id="IPR037185">
    <property type="entry name" value="EmrE-like"/>
</dbReference>
<evidence type="ECO:0000256" key="3">
    <source>
        <dbReference type="ARBA" id="ARBA00021114"/>
    </source>
</evidence>
<dbReference type="InterPro" id="IPR045324">
    <property type="entry name" value="Small_multidrug_res"/>
</dbReference>